<proteinExistence type="predicted"/>
<dbReference type="Proteomes" id="UP000315003">
    <property type="component" value="Chromosome"/>
</dbReference>
<keyword evidence="3" id="KW-1185">Reference proteome</keyword>
<name>A0A517SQV9_9BACT</name>
<feature type="signal peptide" evidence="1">
    <location>
        <begin position="1"/>
        <end position="17"/>
    </location>
</feature>
<organism evidence="2 3">
    <name type="scientific">Stieleria bergensis</name>
    <dbReference type="NCBI Taxonomy" id="2528025"/>
    <lineage>
        <taxon>Bacteria</taxon>
        <taxon>Pseudomonadati</taxon>
        <taxon>Planctomycetota</taxon>
        <taxon>Planctomycetia</taxon>
        <taxon>Pirellulales</taxon>
        <taxon>Pirellulaceae</taxon>
        <taxon>Stieleria</taxon>
    </lineage>
</organism>
<gene>
    <name evidence="2" type="ORF">SV7mr_10090</name>
</gene>
<evidence type="ECO:0000313" key="2">
    <source>
        <dbReference type="EMBL" id="QDT58516.1"/>
    </source>
</evidence>
<feature type="chain" id="PRO_5022204679" description="Bacterial type II and III secretion system protein" evidence="1">
    <location>
        <begin position="18"/>
        <end position="287"/>
    </location>
</feature>
<dbReference type="EMBL" id="CP036272">
    <property type="protein sequence ID" value="QDT58516.1"/>
    <property type="molecule type" value="Genomic_DNA"/>
</dbReference>
<accession>A0A517SQV9</accession>
<evidence type="ECO:0000313" key="3">
    <source>
        <dbReference type="Proteomes" id="UP000315003"/>
    </source>
</evidence>
<reference evidence="2 3" key="1">
    <citation type="submission" date="2019-02" db="EMBL/GenBank/DDBJ databases">
        <title>Deep-cultivation of Planctomycetes and their phenomic and genomic characterization uncovers novel biology.</title>
        <authorList>
            <person name="Wiegand S."/>
            <person name="Jogler M."/>
            <person name="Boedeker C."/>
            <person name="Pinto D."/>
            <person name="Vollmers J."/>
            <person name="Rivas-Marin E."/>
            <person name="Kohn T."/>
            <person name="Peeters S.H."/>
            <person name="Heuer A."/>
            <person name="Rast P."/>
            <person name="Oberbeckmann S."/>
            <person name="Bunk B."/>
            <person name="Jeske O."/>
            <person name="Meyerdierks A."/>
            <person name="Storesund J.E."/>
            <person name="Kallscheuer N."/>
            <person name="Luecker S."/>
            <person name="Lage O.M."/>
            <person name="Pohl T."/>
            <person name="Merkel B.J."/>
            <person name="Hornburger P."/>
            <person name="Mueller R.-W."/>
            <person name="Bruemmer F."/>
            <person name="Labrenz M."/>
            <person name="Spormann A.M."/>
            <person name="Op den Camp H."/>
            <person name="Overmann J."/>
            <person name="Amann R."/>
            <person name="Jetten M.S.M."/>
            <person name="Mascher T."/>
            <person name="Medema M.H."/>
            <person name="Devos D.P."/>
            <person name="Kaster A.-K."/>
            <person name="Ovreas L."/>
            <person name="Rohde M."/>
            <person name="Galperin M.Y."/>
            <person name="Jogler C."/>
        </authorList>
    </citation>
    <scope>NUCLEOTIDE SEQUENCE [LARGE SCALE GENOMIC DNA]</scope>
    <source>
        <strain evidence="2 3">SV_7m_r</strain>
    </source>
</reference>
<keyword evidence="1" id="KW-0732">Signal</keyword>
<sequence length="287" mass="31819" precursor="true">MLCLGLTAALAGCASWAAWDSTENVIKRASKPTLQDQLPPGKVSRRLELDTRYVQVNFDPNQADQIQSLWQWTDETVVPSALRKDLQRNGLRIGKVIQEQRLLSRLQTMKDETQGNVLDEFLAAATLSGPQAEGAKLVPLSLGRRMEFSIRQPLAGEHAVIVYQEPQPIGKTLLDPQFILAITALASDEMGEARLKIRPEVQLGSMRPDVIRGQAGSRIDMRRDAWSLAELEFEIAGAEGDWFMISGTVPQKGVGKQMFSGKSVQQQDQLTVMLLRFANVPKPSDQL</sequence>
<evidence type="ECO:0000256" key="1">
    <source>
        <dbReference type="SAM" id="SignalP"/>
    </source>
</evidence>
<protein>
    <recommendedName>
        <fullName evidence="4">Bacterial type II and III secretion system protein</fullName>
    </recommendedName>
</protein>
<dbReference type="AlphaFoldDB" id="A0A517SQV9"/>
<evidence type="ECO:0008006" key="4">
    <source>
        <dbReference type="Google" id="ProtNLM"/>
    </source>
</evidence>